<gene>
    <name evidence="1" type="ORF">L3X38_044564</name>
</gene>
<keyword evidence="2" id="KW-1185">Reference proteome</keyword>
<dbReference type="Proteomes" id="UP001054821">
    <property type="component" value="Chromosome 8"/>
</dbReference>
<sequence length="78" mass="8236">MWNGSGKSASGLIGAGGVIRDSSGVWIAGFAVNLGQGQILEVEQIGTLNCHPLAVLVDSCCVLMRRIGNCHLVHVYRE</sequence>
<dbReference type="AlphaFoldDB" id="A0AAD4V002"/>
<organism evidence="1 2">
    <name type="scientific">Prunus dulcis</name>
    <name type="common">Almond</name>
    <name type="synonym">Amygdalus dulcis</name>
    <dbReference type="NCBI Taxonomy" id="3755"/>
    <lineage>
        <taxon>Eukaryota</taxon>
        <taxon>Viridiplantae</taxon>
        <taxon>Streptophyta</taxon>
        <taxon>Embryophyta</taxon>
        <taxon>Tracheophyta</taxon>
        <taxon>Spermatophyta</taxon>
        <taxon>Magnoliopsida</taxon>
        <taxon>eudicotyledons</taxon>
        <taxon>Gunneridae</taxon>
        <taxon>Pentapetalae</taxon>
        <taxon>rosids</taxon>
        <taxon>fabids</taxon>
        <taxon>Rosales</taxon>
        <taxon>Rosaceae</taxon>
        <taxon>Amygdaloideae</taxon>
        <taxon>Amygdaleae</taxon>
        <taxon>Prunus</taxon>
    </lineage>
</organism>
<accession>A0AAD4V002</accession>
<evidence type="ECO:0008006" key="3">
    <source>
        <dbReference type="Google" id="ProtNLM"/>
    </source>
</evidence>
<proteinExistence type="predicted"/>
<protein>
    <recommendedName>
        <fullName evidence="3">RNase H type-1 domain-containing protein</fullName>
    </recommendedName>
</protein>
<evidence type="ECO:0000313" key="1">
    <source>
        <dbReference type="EMBL" id="KAI5315388.1"/>
    </source>
</evidence>
<dbReference type="CDD" id="cd06222">
    <property type="entry name" value="RNase_H_like"/>
    <property type="match status" value="1"/>
</dbReference>
<comment type="caution">
    <text evidence="1">The sequence shown here is derived from an EMBL/GenBank/DDBJ whole genome shotgun (WGS) entry which is preliminary data.</text>
</comment>
<evidence type="ECO:0000313" key="2">
    <source>
        <dbReference type="Proteomes" id="UP001054821"/>
    </source>
</evidence>
<name>A0AAD4V002_PRUDU</name>
<reference evidence="1 2" key="1">
    <citation type="journal article" date="2022" name="G3 (Bethesda)">
        <title>Whole-genome sequence and methylome profiling of the almond [Prunus dulcis (Mill.) D.A. Webb] cultivar 'Nonpareil'.</title>
        <authorList>
            <person name="D'Amico-Willman K.M."/>
            <person name="Ouma W.Z."/>
            <person name="Meulia T."/>
            <person name="Sideli G.M."/>
            <person name="Gradziel T.M."/>
            <person name="Fresnedo-Ramirez J."/>
        </authorList>
    </citation>
    <scope>NUCLEOTIDE SEQUENCE [LARGE SCALE GENOMIC DNA]</scope>
    <source>
        <strain evidence="1">Clone GOH B32 T37-40</strain>
    </source>
</reference>
<dbReference type="EMBL" id="JAJFAZ020000008">
    <property type="protein sequence ID" value="KAI5315388.1"/>
    <property type="molecule type" value="Genomic_DNA"/>
</dbReference>
<dbReference type="InterPro" id="IPR044730">
    <property type="entry name" value="RNase_H-like_dom_plant"/>
</dbReference>